<name>A0A699ZVC3_HAELA</name>
<dbReference type="EMBL" id="BLLF01003180">
    <property type="protein sequence ID" value="GFH26613.1"/>
    <property type="molecule type" value="Genomic_DNA"/>
</dbReference>
<proteinExistence type="predicted"/>
<dbReference type="Proteomes" id="UP000485058">
    <property type="component" value="Unassembled WGS sequence"/>
</dbReference>
<protein>
    <submittedName>
        <fullName evidence="2">Uncharacterized protein</fullName>
    </submittedName>
</protein>
<evidence type="ECO:0000313" key="3">
    <source>
        <dbReference type="Proteomes" id="UP000485058"/>
    </source>
</evidence>
<keyword evidence="3" id="KW-1185">Reference proteome</keyword>
<reference evidence="2 3" key="1">
    <citation type="submission" date="2020-02" db="EMBL/GenBank/DDBJ databases">
        <title>Draft genome sequence of Haematococcus lacustris strain NIES-144.</title>
        <authorList>
            <person name="Morimoto D."/>
            <person name="Nakagawa S."/>
            <person name="Yoshida T."/>
            <person name="Sawayama S."/>
        </authorList>
    </citation>
    <scope>NUCLEOTIDE SEQUENCE [LARGE SCALE GENOMIC DNA]</scope>
    <source>
        <strain evidence="2 3">NIES-144</strain>
    </source>
</reference>
<organism evidence="2 3">
    <name type="scientific">Haematococcus lacustris</name>
    <name type="common">Green alga</name>
    <name type="synonym">Haematococcus pluvialis</name>
    <dbReference type="NCBI Taxonomy" id="44745"/>
    <lineage>
        <taxon>Eukaryota</taxon>
        <taxon>Viridiplantae</taxon>
        <taxon>Chlorophyta</taxon>
        <taxon>core chlorophytes</taxon>
        <taxon>Chlorophyceae</taxon>
        <taxon>CS clade</taxon>
        <taxon>Chlamydomonadales</taxon>
        <taxon>Haematococcaceae</taxon>
        <taxon>Haematococcus</taxon>
    </lineage>
</organism>
<evidence type="ECO:0000256" key="1">
    <source>
        <dbReference type="SAM" id="MobiDB-lite"/>
    </source>
</evidence>
<gene>
    <name evidence="2" type="ORF">HaLaN_24789</name>
</gene>
<feature type="compositionally biased region" description="Low complexity" evidence="1">
    <location>
        <begin position="65"/>
        <end position="100"/>
    </location>
</feature>
<accession>A0A699ZVC3</accession>
<feature type="region of interest" description="Disordered" evidence="1">
    <location>
        <begin position="65"/>
        <end position="134"/>
    </location>
</feature>
<dbReference type="PANTHER" id="PTHR37766">
    <property type="entry name" value="OS01G0897100 PROTEIN"/>
    <property type="match status" value="1"/>
</dbReference>
<evidence type="ECO:0000313" key="2">
    <source>
        <dbReference type="EMBL" id="GFH26613.1"/>
    </source>
</evidence>
<comment type="caution">
    <text evidence="2">The sequence shown here is derived from an EMBL/GenBank/DDBJ whole genome shotgun (WGS) entry which is preliminary data.</text>
</comment>
<dbReference type="AlphaFoldDB" id="A0A699ZVC3"/>
<sequence length="322" mass="35583">MTSGNEKTVTELWAIWDACMTAFKDHRAVYSEAKAWLLHSLSALPCVSAATQEDVLFSYVCPDSSNQQSDGTSSSSCASSSPSRDSSTSSGPLPRSSSASVRDGVPAACRSSRRDVQPLSPMSHAQRGPPKGHDTQLQQHLLLMMCEQQPREVAQLLAQQPSVIQDFFAESDRRIMLWFSHFSMDGMPSFKYGAKALAHYALMHRDVVWQLLVWEGKHAQAPVSVATKTHYFCELDVVRSVRAFLRLCPDFWRSDLFLDSLVAQGELLQLEPAWFAKAGMGWLSEHVKTPAIVVADTILLLVCAVSCHPCTPARELPPLHVP</sequence>
<dbReference type="PANTHER" id="PTHR37766:SF1">
    <property type="entry name" value="OS01G0897100 PROTEIN"/>
    <property type="match status" value="1"/>
</dbReference>
<feature type="non-terminal residue" evidence="2">
    <location>
        <position position="1"/>
    </location>
</feature>